<comment type="caution">
    <text evidence="3">The sequence shown here is derived from an EMBL/GenBank/DDBJ whole genome shotgun (WGS) entry which is preliminary data.</text>
</comment>
<keyword evidence="1" id="KW-0812">Transmembrane</keyword>
<organism evidence="3 4">
    <name type="scientific">Natribaculum luteum</name>
    <dbReference type="NCBI Taxonomy" id="1586232"/>
    <lineage>
        <taxon>Archaea</taxon>
        <taxon>Methanobacteriati</taxon>
        <taxon>Methanobacteriota</taxon>
        <taxon>Stenosarchaea group</taxon>
        <taxon>Halobacteria</taxon>
        <taxon>Halobacteriales</taxon>
        <taxon>Natrialbaceae</taxon>
        <taxon>Natribaculum</taxon>
    </lineage>
</organism>
<feature type="transmembrane region" description="Helical" evidence="1">
    <location>
        <begin position="126"/>
        <end position="147"/>
    </location>
</feature>
<feature type="domain" description="Putative sensor" evidence="2">
    <location>
        <begin position="32"/>
        <end position="238"/>
    </location>
</feature>
<feature type="transmembrane region" description="Helical" evidence="1">
    <location>
        <begin position="55"/>
        <end position="75"/>
    </location>
</feature>
<keyword evidence="1" id="KW-1133">Transmembrane helix</keyword>
<reference evidence="3 4" key="1">
    <citation type="journal article" date="2014" name="Int. J. Syst. Evol. Microbiol.">
        <title>Complete genome sequence of Corynebacterium casei LMG S-19264T (=DSM 44701T), isolated from a smear-ripened cheese.</title>
        <authorList>
            <consortium name="US DOE Joint Genome Institute (JGI-PGF)"/>
            <person name="Walter F."/>
            <person name="Albersmeier A."/>
            <person name="Kalinowski J."/>
            <person name="Ruckert C."/>
        </authorList>
    </citation>
    <scope>NUCLEOTIDE SEQUENCE [LARGE SCALE GENOMIC DNA]</scope>
    <source>
        <strain evidence="3 4">IBRC-M 10912</strain>
    </source>
</reference>
<evidence type="ECO:0000313" key="4">
    <source>
        <dbReference type="Proteomes" id="UP001595821"/>
    </source>
</evidence>
<dbReference type="RefSeq" id="WP_246973673.1">
    <property type="nucleotide sequence ID" value="NZ_CP095397.1"/>
</dbReference>
<feature type="transmembrane region" description="Helical" evidence="1">
    <location>
        <begin position="30"/>
        <end position="49"/>
    </location>
</feature>
<dbReference type="GeneID" id="71853542"/>
<accession>A0ABD5NYE6</accession>
<dbReference type="InterPro" id="IPR025828">
    <property type="entry name" value="Put_sensor_dom"/>
</dbReference>
<proteinExistence type="predicted"/>
<evidence type="ECO:0000259" key="2">
    <source>
        <dbReference type="Pfam" id="PF13796"/>
    </source>
</evidence>
<feature type="transmembrane region" description="Helical" evidence="1">
    <location>
        <begin position="206"/>
        <end position="229"/>
    </location>
</feature>
<dbReference type="AlphaFoldDB" id="A0ABD5NYE6"/>
<gene>
    <name evidence="3" type="ORF">ACFOZ7_08095</name>
</gene>
<keyword evidence="1" id="KW-0472">Membrane</keyword>
<sequence length="252" mass="27769">MSASELAGDFRRTCRWFVGVVVRKQTYYSLLYLSLAFPLGLAYFVFLVAGGITSAALVVLLVGIPMLLTMQFVVIELTALERWLASSLLDAEIPTSAPPEDLRKRAWRLVFDLGPWRGLVFLFSRFFIGIGTFVVVVTGLSVTFTLVTAPLHYQNEQIGIHVLNPIEVVPEIAYQHDEWAVDVSSTITVAGGEVISNYADSLGDALVVSIVGVVVGIVVLHLFNGLAWLQARYAELLLRRTQPSVISELRSK</sequence>
<protein>
    <submittedName>
        <fullName evidence="3">Sensor domain-containing protein</fullName>
    </submittedName>
</protein>
<dbReference type="Proteomes" id="UP001595821">
    <property type="component" value="Unassembled WGS sequence"/>
</dbReference>
<evidence type="ECO:0000313" key="3">
    <source>
        <dbReference type="EMBL" id="MFC4246958.1"/>
    </source>
</evidence>
<dbReference type="EMBL" id="JBHSDJ010000023">
    <property type="protein sequence ID" value="MFC4246958.1"/>
    <property type="molecule type" value="Genomic_DNA"/>
</dbReference>
<dbReference type="Pfam" id="PF13796">
    <property type="entry name" value="Sensor"/>
    <property type="match status" value="1"/>
</dbReference>
<name>A0ABD5NYE6_9EURY</name>
<evidence type="ECO:0000256" key="1">
    <source>
        <dbReference type="SAM" id="Phobius"/>
    </source>
</evidence>